<sequence length="229" mass="25388">MREIREIRDQLVSEDIGVLEQSLRFASARCAQEAERGRAAEARATAMLAILGILAGFIVPLVGSVEAAKGDGKWSLLVLFLGSLLFLVKGLYNAVRVLGVSKMYRLEIDTVFDFQPLAPPDALREEIAGLTWEYRKAVQPNTEKLFRLHRCQRSGLLAIIFFMLFGILLLAAREEWLQVPLWAAGVLAVLAALLLVFGDNIFERLGIWGDHEKDGPAIKPLEAKETTVS</sequence>
<keyword evidence="1" id="KW-0812">Transmembrane</keyword>
<evidence type="ECO:0000313" key="3">
    <source>
        <dbReference type="Proteomes" id="UP000064921"/>
    </source>
</evidence>
<dbReference type="KEGG" id="pphr:APZ00_16075"/>
<dbReference type="AlphaFoldDB" id="A0A0U3NAL5"/>
<gene>
    <name evidence="2" type="ORF">APZ00_16075</name>
</gene>
<accession>A0A0U3NAL5</accession>
<feature type="transmembrane region" description="Helical" evidence="1">
    <location>
        <begin position="44"/>
        <end position="62"/>
    </location>
</feature>
<keyword evidence="1" id="KW-0472">Membrane</keyword>
<feature type="transmembrane region" description="Helical" evidence="1">
    <location>
        <begin position="179"/>
        <end position="197"/>
    </location>
</feature>
<reference evidence="2 3" key="1">
    <citation type="submission" date="2015-10" db="EMBL/GenBank/DDBJ databases">
        <title>The world's first case of liver abscess caused by Pannonibacter phragmitetus.</title>
        <authorList>
            <person name="Ming D."/>
            <person name="Wang M."/>
            <person name="Zhou Y."/>
            <person name="Jiang T."/>
            <person name="Hu S."/>
        </authorList>
    </citation>
    <scope>NUCLEOTIDE SEQUENCE [LARGE SCALE GENOMIC DNA]</scope>
    <source>
        <strain evidence="2 3">31801</strain>
    </source>
</reference>
<keyword evidence="1" id="KW-1133">Transmembrane helix</keyword>
<dbReference type="RefSeq" id="WP_024899030.1">
    <property type="nucleotide sequence ID" value="NZ_CM011124.1"/>
</dbReference>
<feature type="transmembrane region" description="Helical" evidence="1">
    <location>
        <begin position="74"/>
        <end position="95"/>
    </location>
</feature>
<dbReference type="EMBL" id="CP013068">
    <property type="protein sequence ID" value="ALV28395.1"/>
    <property type="molecule type" value="Genomic_DNA"/>
</dbReference>
<protein>
    <submittedName>
        <fullName evidence="2">Uncharacterized protein</fullName>
    </submittedName>
</protein>
<keyword evidence="3" id="KW-1185">Reference proteome</keyword>
<dbReference type="Proteomes" id="UP000064921">
    <property type="component" value="Chromosome"/>
</dbReference>
<proteinExistence type="predicted"/>
<name>A0A0U3NAL5_9HYPH</name>
<feature type="transmembrane region" description="Helical" evidence="1">
    <location>
        <begin position="154"/>
        <end position="173"/>
    </location>
</feature>
<organism evidence="2 3">
    <name type="scientific">Pannonibacter phragmitetus</name>
    <dbReference type="NCBI Taxonomy" id="121719"/>
    <lineage>
        <taxon>Bacteria</taxon>
        <taxon>Pseudomonadati</taxon>
        <taxon>Pseudomonadota</taxon>
        <taxon>Alphaproteobacteria</taxon>
        <taxon>Hyphomicrobiales</taxon>
        <taxon>Stappiaceae</taxon>
        <taxon>Pannonibacter</taxon>
    </lineage>
</organism>
<evidence type="ECO:0000313" key="2">
    <source>
        <dbReference type="EMBL" id="ALV28395.1"/>
    </source>
</evidence>
<evidence type="ECO:0000256" key="1">
    <source>
        <dbReference type="SAM" id="Phobius"/>
    </source>
</evidence>